<gene>
    <name evidence="3" type="ORF">KP509_29G063700</name>
</gene>
<sequence length="265" mass="29193">MKSAVLQYREFTEALNNLSGTLINVFAPAAREKSEMAMARRAMLLLLVLIPMAMVDYALGVVKKEVLRSSVCTSIECPAYDVLYQEEEFSVRLYNGTVWMATSAIEDTSFYEATRVGFLKLFQYIQGANEEGAAVNMTAPVLTGVIPSDGPFCKSSFKVRFFVPTIYQGSPPTPISSLELEVEEWGARYFAVRTFGGFAKDTNVAEEGAALAESVYEAGMELSSSAGDESYYVAQYNSPFEITGRVNEILLPISYPSLLKVRKSS</sequence>
<proteinExistence type="inferred from homology"/>
<dbReference type="PANTHER" id="PTHR11220:SF25">
    <property type="entry name" value="F3F9.4"/>
    <property type="match status" value="1"/>
</dbReference>
<dbReference type="OMA" id="DHYYLNW"/>
<name>A0A8T2R9A1_CERRI</name>
<reference evidence="3" key="1">
    <citation type="submission" date="2021-08" db="EMBL/GenBank/DDBJ databases">
        <title>WGS assembly of Ceratopteris richardii.</title>
        <authorList>
            <person name="Marchant D.B."/>
            <person name="Chen G."/>
            <person name="Jenkins J."/>
            <person name="Shu S."/>
            <person name="Leebens-Mack J."/>
            <person name="Grimwood J."/>
            <person name="Schmutz J."/>
            <person name="Soltis P."/>
            <person name="Soltis D."/>
            <person name="Chen Z.-H."/>
        </authorList>
    </citation>
    <scope>NUCLEOTIDE SEQUENCE</scope>
    <source>
        <strain evidence="3">Whitten #5841</strain>
        <tissue evidence="3">Leaf</tissue>
    </source>
</reference>
<comment type="caution">
    <text evidence="3">The sequence shown here is derived from an EMBL/GenBank/DDBJ whole genome shotgun (WGS) entry which is preliminary data.</text>
</comment>
<keyword evidence="2" id="KW-1133">Transmembrane helix</keyword>
<accession>A0A8T2R9A1</accession>
<comment type="similarity">
    <text evidence="1">Belongs to the HEBP family.</text>
</comment>
<evidence type="ECO:0000256" key="2">
    <source>
        <dbReference type="SAM" id="Phobius"/>
    </source>
</evidence>
<feature type="transmembrane region" description="Helical" evidence="2">
    <location>
        <begin position="42"/>
        <end position="62"/>
    </location>
</feature>
<protein>
    <recommendedName>
        <fullName evidence="5">SOUL heme-binding protein</fullName>
    </recommendedName>
</protein>
<evidence type="ECO:0008006" key="5">
    <source>
        <dbReference type="Google" id="ProtNLM"/>
    </source>
</evidence>
<evidence type="ECO:0000313" key="4">
    <source>
        <dbReference type="Proteomes" id="UP000825935"/>
    </source>
</evidence>
<keyword evidence="4" id="KW-1185">Reference proteome</keyword>
<dbReference type="InterPro" id="IPR006917">
    <property type="entry name" value="SOUL_heme-bd"/>
</dbReference>
<dbReference type="SUPFAM" id="SSF55136">
    <property type="entry name" value="Probable bacterial effector-binding domain"/>
    <property type="match status" value="1"/>
</dbReference>
<dbReference type="OrthoDB" id="6424451at2759"/>
<dbReference type="InterPro" id="IPR011256">
    <property type="entry name" value="Reg_factor_effector_dom_sf"/>
</dbReference>
<evidence type="ECO:0000313" key="3">
    <source>
        <dbReference type="EMBL" id="KAH7292351.1"/>
    </source>
</evidence>
<keyword evidence="2" id="KW-0812">Transmembrane</keyword>
<dbReference type="Gene3D" id="3.20.80.10">
    <property type="entry name" value="Regulatory factor, effector binding domain"/>
    <property type="match status" value="1"/>
</dbReference>
<dbReference type="PANTHER" id="PTHR11220">
    <property type="entry name" value="HEME-BINDING PROTEIN-RELATED"/>
    <property type="match status" value="1"/>
</dbReference>
<dbReference type="EMBL" id="CM035434">
    <property type="protein sequence ID" value="KAH7292351.1"/>
    <property type="molecule type" value="Genomic_DNA"/>
</dbReference>
<dbReference type="Pfam" id="PF04832">
    <property type="entry name" value="SOUL"/>
    <property type="match status" value="1"/>
</dbReference>
<keyword evidence="2" id="KW-0472">Membrane</keyword>
<organism evidence="3 4">
    <name type="scientific">Ceratopteris richardii</name>
    <name type="common">Triangle waterfern</name>
    <dbReference type="NCBI Taxonomy" id="49495"/>
    <lineage>
        <taxon>Eukaryota</taxon>
        <taxon>Viridiplantae</taxon>
        <taxon>Streptophyta</taxon>
        <taxon>Embryophyta</taxon>
        <taxon>Tracheophyta</taxon>
        <taxon>Polypodiopsida</taxon>
        <taxon>Polypodiidae</taxon>
        <taxon>Polypodiales</taxon>
        <taxon>Pteridineae</taxon>
        <taxon>Pteridaceae</taxon>
        <taxon>Parkerioideae</taxon>
        <taxon>Ceratopteris</taxon>
    </lineage>
</organism>
<evidence type="ECO:0000256" key="1">
    <source>
        <dbReference type="ARBA" id="ARBA00009817"/>
    </source>
</evidence>
<dbReference type="AlphaFoldDB" id="A0A8T2R9A1"/>
<dbReference type="Proteomes" id="UP000825935">
    <property type="component" value="Chromosome 29"/>
</dbReference>
<dbReference type="FunFam" id="3.20.80.10:FF:000002">
    <property type="entry name" value="Heme-binding protein 2"/>
    <property type="match status" value="1"/>
</dbReference>